<dbReference type="FunCoup" id="K0KQF3">
    <property type="interactions" value="113"/>
</dbReference>
<protein>
    <recommendedName>
        <fullName evidence="1">Glutamine amidotransferase domain-containing protein</fullName>
    </recommendedName>
</protein>
<dbReference type="eggNOG" id="KOG3179">
    <property type="taxonomic scope" value="Eukaryota"/>
</dbReference>
<keyword evidence="3" id="KW-1185">Reference proteome</keyword>
<dbReference type="SUPFAM" id="SSF52317">
    <property type="entry name" value="Class I glutamine amidotransferase-like"/>
    <property type="match status" value="1"/>
</dbReference>
<dbReference type="STRING" id="1206466.K0KQF3"/>
<dbReference type="InterPro" id="IPR044992">
    <property type="entry name" value="ChyE-like"/>
</dbReference>
<evidence type="ECO:0000259" key="1">
    <source>
        <dbReference type="Pfam" id="PF00117"/>
    </source>
</evidence>
<dbReference type="InterPro" id="IPR029062">
    <property type="entry name" value="Class_I_gatase-like"/>
</dbReference>
<reference evidence="2 3" key="1">
    <citation type="journal article" date="2012" name="Eukaryot. Cell">
        <title>Draft genome sequence of Wickerhamomyces ciferrii NRRL Y-1031 F-60-10.</title>
        <authorList>
            <person name="Schneider J."/>
            <person name="Andrea H."/>
            <person name="Blom J."/>
            <person name="Jaenicke S."/>
            <person name="Ruckert C."/>
            <person name="Schorsch C."/>
            <person name="Szczepanowski R."/>
            <person name="Farwick M."/>
            <person name="Goesmann A."/>
            <person name="Puhler A."/>
            <person name="Schaffer S."/>
            <person name="Tauch A."/>
            <person name="Kohler T."/>
            <person name="Brinkrolf K."/>
        </authorList>
    </citation>
    <scope>NUCLEOTIDE SEQUENCE [LARGE SCALE GENOMIC DNA]</scope>
    <source>
        <strain evidence="3">ATCC 14091 / BCRC 22168 / CBS 111 / JCM 3599 / NBRC 0793 / NRRL Y-1031 F-60-10</strain>
    </source>
</reference>
<dbReference type="Pfam" id="PF00117">
    <property type="entry name" value="GATase"/>
    <property type="match status" value="1"/>
</dbReference>
<feature type="domain" description="Glutamine amidotransferase" evidence="1">
    <location>
        <begin position="57"/>
        <end position="195"/>
    </location>
</feature>
<organism evidence="2 3">
    <name type="scientific">Wickerhamomyces ciferrii (strain ATCC 14091 / BCRC 22168 / CBS 111 / JCM 3599 / NBRC 0793 / NRRL Y-1031 F-60-10)</name>
    <name type="common">Yeast</name>
    <name type="synonym">Pichia ciferrii</name>
    <dbReference type="NCBI Taxonomy" id="1206466"/>
    <lineage>
        <taxon>Eukaryota</taxon>
        <taxon>Fungi</taxon>
        <taxon>Dikarya</taxon>
        <taxon>Ascomycota</taxon>
        <taxon>Saccharomycotina</taxon>
        <taxon>Saccharomycetes</taxon>
        <taxon>Phaffomycetales</taxon>
        <taxon>Wickerhamomycetaceae</taxon>
        <taxon>Wickerhamomyces</taxon>
    </lineage>
</organism>
<dbReference type="GO" id="GO:0005829">
    <property type="term" value="C:cytosol"/>
    <property type="evidence" value="ECO:0007669"/>
    <property type="project" value="TreeGrafter"/>
</dbReference>
<dbReference type="GO" id="GO:0005634">
    <property type="term" value="C:nucleus"/>
    <property type="evidence" value="ECO:0007669"/>
    <property type="project" value="TreeGrafter"/>
</dbReference>
<gene>
    <name evidence="2" type="ORF">BN7_4838</name>
</gene>
<dbReference type="AlphaFoldDB" id="K0KQF3"/>
<dbReference type="EMBL" id="CAIF01000186">
    <property type="protein sequence ID" value="CCH45256.1"/>
    <property type="molecule type" value="Genomic_DNA"/>
</dbReference>
<dbReference type="HOGENOM" id="CLU_054974_0_2_1"/>
<accession>K0KQF3</accession>
<comment type="caution">
    <text evidence="2">The sequence shown here is derived from an EMBL/GenBank/DDBJ whole genome shotgun (WGS) entry which is preliminary data.</text>
</comment>
<dbReference type="PROSITE" id="PS51273">
    <property type="entry name" value="GATASE_TYPE_1"/>
    <property type="match status" value="1"/>
</dbReference>
<evidence type="ECO:0000313" key="2">
    <source>
        <dbReference type="EMBL" id="CCH45256.1"/>
    </source>
</evidence>
<dbReference type="Gene3D" id="3.40.50.880">
    <property type="match status" value="1"/>
</dbReference>
<dbReference type="Proteomes" id="UP000009328">
    <property type="component" value="Unassembled WGS sequence"/>
</dbReference>
<evidence type="ECO:0000313" key="3">
    <source>
        <dbReference type="Proteomes" id="UP000009328"/>
    </source>
</evidence>
<dbReference type="InParanoid" id="K0KQF3"/>
<proteinExistence type="predicted"/>
<dbReference type="CDD" id="cd01741">
    <property type="entry name" value="GATase1_1"/>
    <property type="match status" value="1"/>
</dbReference>
<name>K0KQF3_WICCF</name>
<sequence>MSHVAIFITDYAEPYIEKFGSFYDQSRAVLHSAGFEDDIKGYDIIKSQFPTDEEFQNIKAIWITGSRSDAFANDEWILKLRDYLQNVVLPSSVPVIGICFGHQIIGRALGAEVGRNEKGWELGVTNISINQDPEVQELFGDVRSKDFEILELHQDIVKNVPEGYKNIGSSKDTETQGLYKKGKVLSFQGHPEFIQDCAADTLDKIHNRGQVSDEYYENAKKRLEEVRHDGVDLTKVIIKFINESST</sequence>
<dbReference type="PANTHER" id="PTHR42695">
    <property type="entry name" value="GLUTAMINE AMIDOTRANSFERASE YLR126C-RELATED"/>
    <property type="match status" value="1"/>
</dbReference>
<dbReference type="PANTHER" id="PTHR42695:SF5">
    <property type="entry name" value="GLUTAMINE AMIDOTRANSFERASE YLR126C-RELATED"/>
    <property type="match status" value="1"/>
</dbReference>
<dbReference type="InterPro" id="IPR017926">
    <property type="entry name" value="GATASE"/>
</dbReference>